<evidence type="ECO:0000313" key="1">
    <source>
        <dbReference type="EMBL" id="JAH25374.1"/>
    </source>
</evidence>
<sequence length="54" mass="6221">MNPHGFSWFTNVLWHLQGWSQGHPQHRNLASINPQNRCAHMPGTPKHTTCGFQE</sequence>
<proteinExistence type="predicted"/>
<dbReference type="EMBL" id="GBXM01083203">
    <property type="protein sequence ID" value="JAH25374.1"/>
    <property type="molecule type" value="Transcribed_RNA"/>
</dbReference>
<dbReference type="AlphaFoldDB" id="A0A0E9R8F0"/>
<organism evidence="1">
    <name type="scientific">Anguilla anguilla</name>
    <name type="common">European freshwater eel</name>
    <name type="synonym">Muraena anguilla</name>
    <dbReference type="NCBI Taxonomy" id="7936"/>
    <lineage>
        <taxon>Eukaryota</taxon>
        <taxon>Metazoa</taxon>
        <taxon>Chordata</taxon>
        <taxon>Craniata</taxon>
        <taxon>Vertebrata</taxon>
        <taxon>Euteleostomi</taxon>
        <taxon>Actinopterygii</taxon>
        <taxon>Neopterygii</taxon>
        <taxon>Teleostei</taxon>
        <taxon>Anguilliformes</taxon>
        <taxon>Anguillidae</taxon>
        <taxon>Anguilla</taxon>
    </lineage>
</organism>
<accession>A0A0E9R8F0</accession>
<reference evidence="1" key="2">
    <citation type="journal article" date="2015" name="Fish Shellfish Immunol.">
        <title>Early steps in the European eel (Anguilla anguilla)-Vibrio vulnificus interaction in the gills: Role of the RtxA13 toxin.</title>
        <authorList>
            <person name="Callol A."/>
            <person name="Pajuelo D."/>
            <person name="Ebbesson L."/>
            <person name="Teles M."/>
            <person name="MacKenzie S."/>
            <person name="Amaro C."/>
        </authorList>
    </citation>
    <scope>NUCLEOTIDE SEQUENCE</scope>
</reference>
<reference evidence="1" key="1">
    <citation type="submission" date="2014-11" db="EMBL/GenBank/DDBJ databases">
        <authorList>
            <person name="Amaro Gonzalez C."/>
        </authorList>
    </citation>
    <scope>NUCLEOTIDE SEQUENCE</scope>
</reference>
<protein>
    <submittedName>
        <fullName evidence="1">Uncharacterized protein</fullName>
    </submittedName>
</protein>
<name>A0A0E9R8F0_ANGAN</name>